<evidence type="ECO:0000313" key="4">
    <source>
        <dbReference type="Proteomes" id="UP000193077"/>
    </source>
</evidence>
<dbReference type="Proteomes" id="UP000193077">
    <property type="component" value="Unassembled WGS sequence"/>
</dbReference>
<dbReference type="OrthoDB" id="9805754at2"/>
<evidence type="ECO:0000259" key="2">
    <source>
        <dbReference type="Pfam" id="PF03807"/>
    </source>
</evidence>
<name>A0A1Y5T0P4_9RHOB</name>
<feature type="domain" description="Pyrroline-5-carboxylate reductase catalytic N-terminal" evidence="2">
    <location>
        <begin position="2"/>
        <end position="90"/>
    </location>
</feature>
<evidence type="ECO:0000313" key="3">
    <source>
        <dbReference type="EMBL" id="SLN52869.1"/>
    </source>
</evidence>
<accession>A0A1Y5T0P4</accession>
<reference evidence="3 4" key="1">
    <citation type="submission" date="2017-03" db="EMBL/GenBank/DDBJ databases">
        <authorList>
            <person name="Afonso C.L."/>
            <person name="Miller P.J."/>
            <person name="Scott M.A."/>
            <person name="Spackman E."/>
            <person name="Goraichik I."/>
            <person name="Dimitrov K.M."/>
            <person name="Suarez D.L."/>
            <person name="Swayne D.E."/>
        </authorList>
    </citation>
    <scope>NUCLEOTIDE SEQUENCE [LARGE SCALE GENOMIC DNA]</scope>
    <source>
        <strain evidence="3 4">CECT 7639</strain>
    </source>
</reference>
<dbReference type="EMBL" id="FWFO01000002">
    <property type="protein sequence ID" value="SLN52869.1"/>
    <property type="molecule type" value="Genomic_DNA"/>
</dbReference>
<dbReference type="AlphaFoldDB" id="A0A1Y5T0P4"/>
<protein>
    <submittedName>
        <fullName evidence="3">Pyrroline-5-carboxylate reductase</fullName>
    </submittedName>
</protein>
<dbReference type="Pfam" id="PF03807">
    <property type="entry name" value="F420_oxidored"/>
    <property type="match status" value="1"/>
</dbReference>
<dbReference type="PANTHER" id="PTHR11645">
    <property type="entry name" value="PYRROLINE-5-CARBOXYLATE REDUCTASE"/>
    <property type="match status" value="1"/>
</dbReference>
<dbReference type="Gene3D" id="3.40.50.720">
    <property type="entry name" value="NAD(P)-binding Rossmann-like Domain"/>
    <property type="match status" value="1"/>
</dbReference>
<dbReference type="SUPFAM" id="SSF51735">
    <property type="entry name" value="NAD(P)-binding Rossmann-fold domains"/>
    <property type="match status" value="1"/>
</dbReference>
<dbReference type="InterPro" id="IPR028939">
    <property type="entry name" value="P5C_Rdtase_cat_N"/>
</dbReference>
<sequence>MRIGILGTGTIATALVRGIAEDGHQILVSERSQSNALALSQEFANVSIAPNQQVLDHSDVVILGLMPDVARSLLPEVRFREDQPVVSLMAEVPKSELVSLVAPAQVEGIAIPFPAIAKGGSPVLCCPAGRLMHALFGGRNHVISVQTPSDLEAFLAAQAILSPAVKQLTLARDWLTAKTGEAGEAERFLRLLVGGGLLAAPLEHEGALDDLLAALDTPGGFNAELRDFLLERGMKQHIDDGLEKLFSRFGT</sequence>
<dbReference type="PANTHER" id="PTHR11645:SF13">
    <property type="entry name" value="PYRROLINE-5-CARBOXYLATE REDUCTASE CATALYTIC N-TERMINAL DOMAIN-CONTAINING PROTEIN"/>
    <property type="match status" value="1"/>
</dbReference>
<dbReference type="GO" id="GO:0004735">
    <property type="term" value="F:pyrroline-5-carboxylate reductase activity"/>
    <property type="evidence" value="ECO:0007669"/>
    <property type="project" value="TreeGrafter"/>
</dbReference>
<keyword evidence="4" id="KW-1185">Reference proteome</keyword>
<dbReference type="GO" id="GO:0055129">
    <property type="term" value="P:L-proline biosynthetic process"/>
    <property type="evidence" value="ECO:0007669"/>
    <property type="project" value="TreeGrafter"/>
</dbReference>
<evidence type="ECO:0000256" key="1">
    <source>
        <dbReference type="ARBA" id="ARBA00005525"/>
    </source>
</evidence>
<organism evidence="3 4">
    <name type="scientific">Falsiruegeria litorea R37</name>
    <dbReference type="NCBI Taxonomy" id="1200284"/>
    <lineage>
        <taxon>Bacteria</taxon>
        <taxon>Pseudomonadati</taxon>
        <taxon>Pseudomonadota</taxon>
        <taxon>Alphaproteobacteria</taxon>
        <taxon>Rhodobacterales</taxon>
        <taxon>Roseobacteraceae</taxon>
        <taxon>Falsiruegeria</taxon>
    </lineage>
</organism>
<proteinExistence type="inferred from homology"/>
<dbReference type="InterPro" id="IPR036291">
    <property type="entry name" value="NAD(P)-bd_dom_sf"/>
</dbReference>
<dbReference type="RefSeq" id="WP_085796450.1">
    <property type="nucleotide sequence ID" value="NZ_FWFO01000002.1"/>
</dbReference>
<comment type="similarity">
    <text evidence="1">Belongs to the pyrroline-5-carboxylate reductase family.</text>
</comment>
<gene>
    <name evidence="3" type="ORF">TRL7639_02763</name>
</gene>